<proteinExistence type="predicted"/>
<dbReference type="AlphaFoldDB" id="A0AAN8XJX2"/>
<accession>A0AAN8XJX2</accession>
<organism evidence="1 2">
    <name type="scientific">Halocaridina rubra</name>
    <name type="common">Hawaiian red shrimp</name>
    <dbReference type="NCBI Taxonomy" id="373956"/>
    <lineage>
        <taxon>Eukaryota</taxon>
        <taxon>Metazoa</taxon>
        <taxon>Ecdysozoa</taxon>
        <taxon>Arthropoda</taxon>
        <taxon>Crustacea</taxon>
        <taxon>Multicrustacea</taxon>
        <taxon>Malacostraca</taxon>
        <taxon>Eumalacostraca</taxon>
        <taxon>Eucarida</taxon>
        <taxon>Decapoda</taxon>
        <taxon>Pleocyemata</taxon>
        <taxon>Caridea</taxon>
        <taxon>Atyoidea</taxon>
        <taxon>Atyidae</taxon>
        <taxon>Halocaridina</taxon>
    </lineage>
</organism>
<keyword evidence="2" id="KW-1185">Reference proteome</keyword>
<name>A0AAN8XJX2_HALRR</name>
<gene>
    <name evidence="1" type="ORF">SK128_006792</name>
</gene>
<sequence length="61" mass="7086">MLVYISCLVTSKTIYGTKLLRFLGTITFFFSPCQHTKLNISISFYLFPFQTAIMPISARWQ</sequence>
<protein>
    <submittedName>
        <fullName evidence="1">Uncharacterized protein</fullName>
    </submittedName>
</protein>
<dbReference type="Proteomes" id="UP001381693">
    <property type="component" value="Unassembled WGS sequence"/>
</dbReference>
<evidence type="ECO:0000313" key="2">
    <source>
        <dbReference type="Proteomes" id="UP001381693"/>
    </source>
</evidence>
<evidence type="ECO:0000313" key="1">
    <source>
        <dbReference type="EMBL" id="KAK7084902.1"/>
    </source>
</evidence>
<dbReference type="EMBL" id="JAXCGZ010001948">
    <property type="protein sequence ID" value="KAK7084902.1"/>
    <property type="molecule type" value="Genomic_DNA"/>
</dbReference>
<reference evidence="1 2" key="1">
    <citation type="submission" date="2023-11" db="EMBL/GenBank/DDBJ databases">
        <title>Halocaridina rubra genome assembly.</title>
        <authorList>
            <person name="Smith C."/>
        </authorList>
    </citation>
    <scope>NUCLEOTIDE SEQUENCE [LARGE SCALE GENOMIC DNA]</scope>
    <source>
        <strain evidence="1">EP-1</strain>
        <tissue evidence="1">Whole</tissue>
    </source>
</reference>
<comment type="caution">
    <text evidence="1">The sequence shown here is derived from an EMBL/GenBank/DDBJ whole genome shotgun (WGS) entry which is preliminary data.</text>
</comment>